<evidence type="ECO:0000256" key="3">
    <source>
        <dbReference type="PIRNR" id="PIRNR001365"/>
    </source>
</evidence>
<dbReference type="SMART" id="SM01130">
    <property type="entry name" value="DHDPS"/>
    <property type="match status" value="1"/>
</dbReference>
<evidence type="ECO:0000256" key="1">
    <source>
        <dbReference type="ARBA" id="ARBA00007592"/>
    </source>
</evidence>
<dbReference type="Proteomes" id="UP000435036">
    <property type="component" value="Unassembled WGS sequence"/>
</dbReference>
<dbReference type="InterPro" id="IPR002220">
    <property type="entry name" value="DapA-like"/>
</dbReference>
<proteinExistence type="inferred from homology"/>
<evidence type="ECO:0000313" key="6">
    <source>
        <dbReference type="Proteomes" id="UP000435036"/>
    </source>
</evidence>
<evidence type="ECO:0000256" key="2">
    <source>
        <dbReference type="ARBA" id="ARBA00023239"/>
    </source>
</evidence>
<sequence length="310" mass="35308">MNKPKKFIPVMLMPFQEDLSIDYVALEKLIDFYLEAGAAGLFANCLSSEMFELSKPEMLQSVRFIVEKVKGRVPVVATGTFAGSLLEQADFVQAMYETGIDSVIVITSLLAEESDSNAYFEEQVRKLLALTPGIPLGFYECPVPYKRLIDPDFLGELVQLGRVNYHKDTSLDIEHIQRKIEAADQKPGFGLYDAYMVHAVNSLQKGSAGLSCIQGNYFPELVVWLCQHYDDTEKLEQVEQVQQFFIDQMDVMHYAYPVSAKYYLEKQGFPMGQYTRRQDIEPFDEETERALDQLQRDYEALAQSIGLKIP</sequence>
<dbReference type="EMBL" id="WSQA01000001">
    <property type="protein sequence ID" value="MVZ60758.1"/>
    <property type="molecule type" value="Genomic_DNA"/>
</dbReference>
<dbReference type="InterPro" id="IPR013785">
    <property type="entry name" value="Aldolase_TIM"/>
</dbReference>
<dbReference type="OrthoDB" id="9796205at2"/>
<evidence type="ECO:0000256" key="4">
    <source>
        <dbReference type="PIRSR" id="PIRSR001365-1"/>
    </source>
</evidence>
<comment type="caution">
    <text evidence="5">The sequence shown here is derived from an EMBL/GenBank/DDBJ whole genome shotgun (WGS) entry which is preliminary data.</text>
</comment>
<keyword evidence="6" id="KW-1185">Reference proteome</keyword>
<evidence type="ECO:0000313" key="5">
    <source>
        <dbReference type="EMBL" id="MVZ60758.1"/>
    </source>
</evidence>
<dbReference type="SUPFAM" id="SSF51569">
    <property type="entry name" value="Aldolase"/>
    <property type="match status" value="1"/>
</dbReference>
<reference evidence="5 6" key="1">
    <citation type="submission" date="2019-12" db="EMBL/GenBank/DDBJ databases">
        <authorList>
            <person name="Dong K."/>
        </authorList>
    </citation>
    <scope>NUCLEOTIDE SEQUENCE [LARGE SCALE GENOMIC DNA]</scope>
    <source>
        <strain evidence="5 6">JCM 31225</strain>
    </source>
</reference>
<accession>A0A6N8KXV1</accession>
<dbReference type="Gene3D" id="3.20.20.70">
    <property type="entry name" value="Aldolase class I"/>
    <property type="match status" value="1"/>
</dbReference>
<dbReference type="RefSeq" id="WP_160367385.1">
    <property type="nucleotide sequence ID" value="NZ_WSQA01000001.1"/>
</dbReference>
<protein>
    <submittedName>
        <fullName evidence="5">Dihydrodipicolinate synthase family protein</fullName>
    </submittedName>
</protein>
<dbReference type="AlphaFoldDB" id="A0A6N8KXV1"/>
<gene>
    <name evidence="5" type="ORF">GQF63_01855</name>
</gene>
<keyword evidence="2 3" id="KW-0456">Lyase</keyword>
<feature type="active site" description="Schiff-base intermediate with substrate" evidence="4">
    <location>
        <position position="167"/>
    </location>
</feature>
<dbReference type="PIRSF" id="PIRSF001365">
    <property type="entry name" value="DHDPS"/>
    <property type="match status" value="1"/>
</dbReference>
<comment type="similarity">
    <text evidence="1 3">Belongs to the DapA family.</text>
</comment>
<dbReference type="PANTHER" id="PTHR12128">
    <property type="entry name" value="DIHYDRODIPICOLINATE SYNTHASE"/>
    <property type="match status" value="1"/>
</dbReference>
<dbReference type="GO" id="GO:0008840">
    <property type="term" value="F:4-hydroxy-tetrahydrodipicolinate synthase activity"/>
    <property type="evidence" value="ECO:0007669"/>
    <property type="project" value="TreeGrafter"/>
</dbReference>
<dbReference type="CDD" id="cd00408">
    <property type="entry name" value="DHDPS-like"/>
    <property type="match status" value="1"/>
</dbReference>
<feature type="active site" description="Proton donor/acceptor" evidence="4">
    <location>
        <position position="139"/>
    </location>
</feature>
<organism evidence="5 6">
    <name type="scientific">Sphingobacterium humi</name>
    <dbReference type="NCBI Taxonomy" id="1796905"/>
    <lineage>
        <taxon>Bacteria</taxon>
        <taxon>Pseudomonadati</taxon>
        <taxon>Bacteroidota</taxon>
        <taxon>Sphingobacteriia</taxon>
        <taxon>Sphingobacteriales</taxon>
        <taxon>Sphingobacteriaceae</taxon>
        <taxon>Sphingobacterium</taxon>
    </lineage>
</organism>
<name>A0A6N8KXV1_9SPHI</name>
<dbReference type="Pfam" id="PF00701">
    <property type="entry name" value="DHDPS"/>
    <property type="match status" value="1"/>
</dbReference>
<dbReference type="PANTHER" id="PTHR12128:SF66">
    <property type="entry name" value="4-HYDROXY-2-OXOGLUTARATE ALDOLASE, MITOCHONDRIAL"/>
    <property type="match status" value="1"/>
</dbReference>